<dbReference type="EMBL" id="SORI01000026">
    <property type="protein sequence ID" value="TDY54982.1"/>
    <property type="molecule type" value="Genomic_DNA"/>
</dbReference>
<evidence type="ECO:0000256" key="9">
    <source>
        <dbReference type="SAM" id="Phobius"/>
    </source>
</evidence>
<keyword evidence="11" id="KW-1185">Reference proteome</keyword>
<dbReference type="InterPro" id="IPR010574">
    <property type="entry name" value="Ala_export_AlaE"/>
</dbReference>
<gene>
    <name evidence="10" type="ORF">C8D99_1262</name>
</gene>
<evidence type="ECO:0000313" key="10">
    <source>
        <dbReference type="EMBL" id="TDY54982.1"/>
    </source>
</evidence>
<evidence type="ECO:0000256" key="1">
    <source>
        <dbReference type="ARBA" id="ARBA00022448"/>
    </source>
</evidence>
<accession>A0A4R8M589</accession>
<evidence type="ECO:0000256" key="2">
    <source>
        <dbReference type="ARBA" id="ARBA00022475"/>
    </source>
</evidence>
<feature type="region of interest" description="Disordered" evidence="8">
    <location>
        <begin position="1"/>
        <end position="22"/>
    </location>
</feature>
<comment type="caution">
    <text evidence="10">The sequence shown here is derived from an EMBL/GenBank/DDBJ whole genome shotgun (WGS) entry which is preliminary data.</text>
</comment>
<evidence type="ECO:0000256" key="8">
    <source>
        <dbReference type="SAM" id="MobiDB-lite"/>
    </source>
</evidence>
<keyword evidence="2" id="KW-1003">Cell membrane</keyword>
<reference evidence="10 11" key="1">
    <citation type="submission" date="2019-03" db="EMBL/GenBank/DDBJ databases">
        <title>Genomic Encyclopedia of Type Strains, Phase IV (KMG-IV): sequencing the most valuable type-strain genomes for metagenomic binning, comparative biology and taxonomic classification.</title>
        <authorList>
            <person name="Goeker M."/>
        </authorList>
    </citation>
    <scope>NUCLEOTIDE SEQUENCE [LARGE SCALE GENOMIC DNA]</scope>
    <source>
        <strain evidence="10 11">DSM 25964</strain>
    </source>
</reference>
<dbReference type="RefSeq" id="WP_133959031.1">
    <property type="nucleotide sequence ID" value="NZ_SORI01000026.1"/>
</dbReference>
<evidence type="ECO:0000256" key="7">
    <source>
        <dbReference type="ARBA" id="ARBA00023136"/>
    </source>
</evidence>
<proteinExistence type="predicted"/>
<evidence type="ECO:0000256" key="4">
    <source>
        <dbReference type="ARBA" id="ARBA00022692"/>
    </source>
</evidence>
<keyword evidence="1" id="KW-0813">Transport</keyword>
<evidence type="ECO:0000256" key="6">
    <source>
        <dbReference type="ARBA" id="ARBA00022989"/>
    </source>
</evidence>
<evidence type="ECO:0000313" key="11">
    <source>
        <dbReference type="Proteomes" id="UP000295066"/>
    </source>
</evidence>
<organism evidence="10 11">
    <name type="scientific">Aminivibrio pyruvatiphilus</name>
    <dbReference type="NCBI Taxonomy" id="1005740"/>
    <lineage>
        <taxon>Bacteria</taxon>
        <taxon>Thermotogati</taxon>
        <taxon>Synergistota</taxon>
        <taxon>Synergistia</taxon>
        <taxon>Synergistales</taxon>
        <taxon>Aminobacteriaceae</taxon>
        <taxon>Aminivibrio</taxon>
    </lineage>
</organism>
<evidence type="ECO:0000256" key="5">
    <source>
        <dbReference type="ARBA" id="ARBA00022970"/>
    </source>
</evidence>
<dbReference type="AlphaFoldDB" id="A0A4R8M589"/>
<dbReference type="GO" id="GO:0034639">
    <property type="term" value="F:L-amino acid efflux transmembrane transporter activity"/>
    <property type="evidence" value="ECO:0007669"/>
    <property type="project" value="InterPro"/>
</dbReference>
<dbReference type="OrthoDB" id="9006207at2"/>
<dbReference type="GO" id="GO:0016020">
    <property type="term" value="C:membrane"/>
    <property type="evidence" value="ECO:0007669"/>
    <property type="project" value="InterPro"/>
</dbReference>
<keyword evidence="7 9" id="KW-0472">Membrane</keyword>
<keyword evidence="6 9" id="KW-1133">Transmembrane helix</keyword>
<dbReference type="Pfam" id="PF06610">
    <property type="entry name" value="AlaE"/>
    <property type="match status" value="1"/>
</dbReference>
<feature type="transmembrane region" description="Helical" evidence="9">
    <location>
        <begin position="32"/>
        <end position="57"/>
    </location>
</feature>
<keyword evidence="5" id="KW-0029">Amino-acid transport</keyword>
<keyword evidence="3" id="KW-0997">Cell inner membrane</keyword>
<dbReference type="Proteomes" id="UP000295066">
    <property type="component" value="Unassembled WGS sequence"/>
</dbReference>
<evidence type="ECO:0000256" key="3">
    <source>
        <dbReference type="ARBA" id="ARBA00022519"/>
    </source>
</evidence>
<feature type="transmembrane region" description="Helical" evidence="9">
    <location>
        <begin position="110"/>
        <end position="131"/>
    </location>
</feature>
<keyword evidence="4 9" id="KW-0812">Transmembrane</keyword>
<protein>
    <submittedName>
        <fullName evidence="10">L-alanine exporter</fullName>
    </submittedName>
</protein>
<name>A0A4R8M589_9BACT</name>
<sequence>MRKKERAGNGRPGQVRFLKDSRGSAGKKKERLCFLIADIAAMILFSTALCMCIEIFIAKLTFFQSVTARIAAIPVNLITGRPYGLFRDRLFLALEIDGTKPWKLILGDTLAFVIFQVPLYVIVLLCAGATWKQIAVSSVFMSAVFSLAGRPYGIFLDFCRRVAGNVVRNL</sequence>